<dbReference type="PRINTS" id="PR00420">
    <property type="entry name" value="RNGMNOXGNASE"/>
</dbReference>
<dbReference type="Gene3D" id="3.50.50.60">
    <property type="entry name" value="FAD/NAD(P)-binding domain"/>
    <property type="match status" value="2"/>
</dbReference>
<dbReference type="EMBL" id="PIPW01000004">
    <property type="protein sequence ID" value="RUO51619.1"/>
    <property type="molecule type" value="Genomic_DNA"/>
</dbReference>
<dbReference type="SUPFAM" id="SSF51905">
    <property type="entry name" value="FAD/NAD(P)-binding domain"/>
    <property type="match status" value="1"/>
</dbReference>
<dbReference type="RefSeq" id="WP_126764490.1">
    <property type="nucleotide sequence ID" value="NZ_JBHLTZ010000014.1"/>
</dbReference>
<comment type="caution">
    <text evidence="9">The sequence shown here is derived from an EMBL/GenBank/DDBJ whole genome shotgun (WGS) entry which is preliminary data.</text>
</comment>
<evidence type="ECO:0000259" key="8">
    <source>
        <dbReference type="Pfam" id="PF01494"/>
    </source>
</evidence>
<dbReference type="InterPro" id="IPR036188">
    <property type="entry name" value="FAD/NAD-bd_sf"/>
</dbReference>
<evidence type="ECO:0000313" key="9">
    <source>
        <dbReference type="EMBL" id="RUO51619.1"/>
    </source>
</evidence>
<dbReference type="OrthoDB" id="9769565at2"/>
<dbReference type="AlphaFoldDB" id="A0A432XSC2"/>
<evidence type="ECO:0000256" key="5">
    <source>
        <dbReference type="ARBA" id="ARBA00022827"/>
    </source>
</evidence>
<dbReference type="Pfam" id="PF01494">
    <property type="entry name" value="FAD_binding_3"/>
    <property type="match status" value="1"/>
</dbReference>
<keyword evidence="5" id="KW-0274">FAD</keyword>
<protein>
    <submittedName>
        <fullName evidence="9">Ubiquinone biosynthesis protein UbiH</fullName>
    </submittedName>
</protein>
<reference evidence="10" key="1">
    <citation type="journal article" date="2018" name="Front. Microbiol.">
        <title>Genome-Based Analysis Reveals the Taxonomy and Diversity of the Family Idiomarinaceae.</title>
        <authorList>
            <person name="Liu Y."/>
            <person name="Lai Q."/>
            <person name="Shao Z."/>
        </authorList>
    </citation>
    <scope>NUCLEOTIDE SEQUENCE [LARGE SCALE GENOMIC DNA]</scope>
    <source>
        <strain evidence="10">BH195</strain>
    </source>
</reference>
<dbReference type="Proteomes" id="UP000287198">
    <property type="component" value="Unassembled WGS sequence"/>
</dbReference>
<dbReference type="PANTHER" id="PTHR43876">
    <property type="entry name" value="UBIQUINONE BIOSYNTHESIS MONOOXYGENASE COQ6, MITOCHONDRIAL"/>
    <property type="match status" value="1"/>
</dbReference>
<evidence type="ECO:0000256" key="7">
    <source>
        <dbReference type="ARBA" id="ARBA00023033"/>
    </source>
</evidence>
<dbReference type="GO" id="GO:0006744">
    <property type="term" value="P:ubiquinone biosynthetic process"/>
    <property type="evidence" value="ECO:0007669"/>
    <property type="project" value="UniProtKB-UniPathway"/>
</dbReference>
<evidence type="ECO:0000256" key="2">
    <source>
        <dbReference type="ARBA" id="ARBA00004749"/>
    </source>
</evidence>
<organism evidence="9 10">
    <name type="scientific">Pseudidiomarina halophila</name>
    <dbReference type="NCBI Taxonomy" id="1449799"/>
    <lineage>
        <taxon>Bacteria</taxon>
        <taxon>Pseudomonadati</taxon>
        <taxon>Pseudomonadota</taxon>
        <taxon>Gammaproteobacteria</taxon>
        <taxon>Alteromonadales</taxon>
        <taxon>Idiomarinaceae</taxon>
        <taxon>Pseudidiomarina</taxon>
    </lineage>
</organism>
<proteinExistence type="inferred from homology"/>
<dbReference type="PANTHER" id="PTHR43876:SF7">
    <property type="entry name" value="UBIQUINONE BIOSYNTHESIS MONOOXYGENASE COQ6, MITOCHONDRIAL"/>
    <property type="match status" value="1"/>
</dbReference>
<evidence type="ECO:0000256" key="3">
    <source>
        <dbReference type="ARBA" id="ARBA00005349"/>
    </source>
</evidence>
<gene>
    <name evidence="9" type="ORF">CWI69_11635</name>
</gene>
<comment type="cofactor">
    <cofactor evidence="1">
        <name>FAD</name>
        <dbReference type="ChEBI" id="CHEBI:57692"/>
    </cofactor>
</comment>
<comment type="pathway">
    <text evidence="2">Cofactor biosynthesis; ubiquinone biosynthesis.</text>
</comment>
<feature type="domain" description="FAD-binding" evidence="8">
    <location>
        <begin position="6"/>
        <end position="316"/>
    </location>
</feature>
<dbReference type="NCBIfam" id="TIGR01988">
    <property type="entry name" value="Ubi-OHases"/>
    <property type="match status" value="1"/>
</dbReference>
<sequence length="379" mass="41576">MTQHFIVVGGGMIGLASALGLRRQGHRVTLVEQGDAPSYSDETELRVSAIAHHSRALLTELGVWQNLPAERLGPYTAMEVWDHDSFGRIAFAANEVNQTDLGAIIENRVLETHLWQAAADAGVELLAQTAVQNHKVSTDEVSVEAGGQRIRGDYLVAADGVNSPLRQAAGLPLTFWDYQQQGCVAVIRCSQPHNGCARQVFLPTGPVAWLPLADPHHVSLVWSADTEFAQQLQQLDDSDFIKQLQAVSDQCLGQLELASTRAYFPLRMQYAKRWLQQRLILIGDAAHSIHPLAGQGANLGFGDVHDLLTVTATEFTSAELRHWERQRKVAAVQMIATMESFKRGFGNAWPVPKLLRGIGLRLADRIAPLKRALIKSALG</sequence>
<evidence type="ECO:0000313" key="10">
    <source>
        <dbReference type="Proteomes" id="UP000287198"/>
    </source>
</evidence>
<accession>A0A432XSC2</accession>
<keyword evidence="10" id="KW-1185">Reference proteome</keyword>
<evidence type="ECO:0000256" key="1">
    <source>
        <dbReference type="ARBA" id="ARBA00001974"/>
    </source>
</evidence>
<dbReference type="PROSITE" id="PS01304">
    <property type="entry name" value="UBIH"/>
    <property type="match status" value="1"/>
</dbReference>
<dbReference type="GO" id="GO:0019168">
    <property type="term" value="F:2-polyprenylphenol 6-hydroxylase activity"/>
    <property type="evidence" value="ECO:0007669"/>
    <property type="project" value="TreeGrafter"/>
</dbReference>
<keyword evidence="7" id="KW-0503">Monooxygenase</keyword>
<dbReference type="InterPro" id="IPR018168">
    <property type="entry name" value="Ubi_Hdrlase_CS"/>
</dbReference>
<dbReference type="UniPathway" id="UPA00232"/>
<dbReference type="GO" id="GO:0071949">
    <property type="term" value="F:FAD binding"/>
    <property type="evidence" value="ECO:0007669"/>
    <property type="project" value="InterPro"/>
</dbReference>
<evidence type="ECO:0000256" key="6">
    <source>
        <dbReference type="ARBA" id="ARBA00023002"/>
    </source>
</evidence>
<keyword evidence="4" id="KW-0285">Flavoprotein</keyword>
<comment type="similarity">
    <text evidence="3">Belongs to the UbiH/COQ6 family.</text>
</comment>
<name>A0A432XSC2_9GAMM</name>
<evidence type="ECO:0000256" key="4">
    <source>
        <dbReference type="ARBA" id="ARBA00022630"/>
    </source>
</evidence>
<keyword evidence="9" id="KW-0830">Ubiquinone</keyword>
<dbReference type="InterPro" id="IPR051205">
    <property type="entry name" value="UbiH/COQ6_monooxygenase"/>
</dbReference>
<dbReference type="InterPro" id="IPR010971">
    <property type="entry name" value="UbiH/COQ6"/>
</dbReference>
<keyword evidence="6" id="KW-0560">Oxidoreductase</keyword>
<dbReference type="InterPro" id="IPR002938">
    <property type="entry name" value="FAD-bd"/>
</dbReference>